<evidence type="ECO:0000313" key="12">
    <source>
        <dbReference type="EMBL" id="RNL78112.1"/>
    </source>
</evidence>
<evidence type="ECO:0000256" key="1">
    <source>
        <dbReference type="ARBA" id="ARBA00004496"/>
    </source>
</evidence>
<keyword evidence="13" id="KW-1185">Reference proteome</keyword>
<keyword evidence="2" id="KW-0813">Transport</keyword>
<evidence type="ECO:0000256" key="5">
    <source>
        <dbReference type="ARBA" id="ARBA00022679"/>
    </source>
</evidence>
<keyword evidence="5" id="KW-0808">Transferase</keyword>
<evidence type="ECO:0000313" key="13">
    <source>
        <dbReference type="Proteomes" id="UP000269198"/>
    </source>
</evidence>
<sequence length="156" mass="16540">MQGASLHQLLPTEAIALGLRAAGWCDAVRAAGDLLVTTGVSTADYVTQMRRTVEEYGPYIVIAPGLALAHARPSPSVLRTGLSWAGLAWPVTFGHPSNDPVDLVIGLAATDHDGHSAALSQLARMLARQENRESLRAAACAARVRALITEYEEGTR</sequence>
<evidence type="ECO:0000256" key="2">
    <source>
        <dbReference type="ARBA" id="ARBA00022448"/>
    </source>
</evidence>
<organism evidence="12 13">
    <name type="scientific">Halostreptopolyspora alba</name>
    <dbReference type="NCBI Taxonomy" id="2487137"/>
    <lineage>
        <taxon>Bacteria</taxon>
        <taxon>Bacillati</taxon>
        <taxon>Actinomycetota</taxon>
        <taxon>Actinomycetes</taxon>
        <taxon>Streptosporangiales</taxon>
        <taxon>Nocardiopsidaceae</taxon>
        <taxon>Halostreptopolyspora</taxon>
    </lineage>
</organism>
<dbReference type="PANTHER" id="PTHR36203">
    <property type="entry name" value="ASCORBATE-SPECIFIC PTS SYSTEM EIIA COMPONENT"/>
    <property type="match status" value="1"/>
</dbReference>
<accession>A0A3N0DR67</accession>
<evidence type="ECO:0000256" key="9">
    <source>
        <dbReference type="ARBA" id="ARBA00041175"/>
    </source>
</evidence>
<dbReference type="InterPro" id="IPR016152">
    <property type="entry name" value="PTrfase/Anion_transptr"/>
</dbReference>
<keyword evidence="4" id="KW-0597">Phosphoprotein</keyword>
<evidence type="ECO:0000259" key="11">
    <source>
        <dbReference type="PROSITE" id="PS51094"/>
    </source>
</evidence>
<dbReference type="RefSeq" id="WP_123203618.1">
    <property type="nucleotide sequence ID" value="NZ_RJMB01000042.1"/>
</dbReference>
<dbReference type="GO" id="GO:0016301">
    <property type="term" value="F:kinase activity"/>
    <property type="evidence" value="ECO:0007669"/>
    <property type="project" value="UniProtKB-KW"/>
</dbReference>
<evidence type="ECO:0000256" key="10">
    <source>
        <dbReference type="ARBA" id="ARBA00042072"/>
    </source>
</evidence>
<dbReference type="InterPro" id="IPR051351">
    <property type="entry name" value="Ascorbate-PTS_EIIA_comp"/>
</dbReference>
<keyword evidence="3" id="KW-0963">Cytoplasm</keyword>
<keyword evidence="7" id="KW-0418">Kinase</keyword>
<dbReference type="Gene3D" id="3.40.930.10">
    <property type="entry name" value="Mannitol-specific EII, Chain A"/>
    <property type="match status" value="1"/>
</dbReference>
<name>A0A3N0DR67_9ACTN</name>
<evidence type="ECO:0000256" key="3">
    <source>
        <dbReference type="ARBA" id="ARBA00022490"/>
    </source>
</evidence>
<dbReference type="InterPro" id="IPR002178">
    <property type="entry name" value="PTS_EIIA_type-2_dom"/>
</dbReference>
<dbReference type="PROSITE" id="PS51094">
    <property type="entry name" value="PTS_EIIA_TYPE_2"/>
    <property type="match status" value="1"/>
</dbReference>
<dbReference type="AlphaFoldDB" id="A0A3N0DR67"/>
<keyword evidence="6" id="KW-0598">Phosphotransferase system</keyword>
<dbReference type="EMBL" id="RJMB01000042">
    <property type="protein sequence ID" value="RNL78112.1"/>
    <property type="molecule type" value="Genomic_DNA"/>
</dbReference>
<evidence type="ECO:0000256" key="6">
    <source>
        <dbReference type="ARBA" id="ARBA00022683"/>
    </source>
</evidence>
<proteinExistence type="predicted"/>
<evidence type="ECO:0000256" key="4">
    <source>
        <dbReference type="ARBA" id="ARBA00022553"/>
    </source>
</evidence>
<dbReference type="GO" id="GO:0005737">
    <property type="term" value="C:cytoplasm"/>
    <property type="evidence" value="ECO:0007669"/>
    <property type="project" value="UniProtKB-SubCell"/>
</dbReference>
<keyword evidence="12" id="KW-0762">Sugar transport</keyword>
<comment type="function">
    <text evidence="8">The phosphoenolpyruvate-dependent sugar phosphotransferase system (sugar PTS), a major carbohydrate active transport system, catalyzes the phosphorylation of incoming sugar substrates concomitantly with their translocation across the cell membrane. The enzyme II UlaABC PTS system is involved in ascorbate transport.</text>
</comment>
<comment type="subcellular location">
    <subcellularLocation>
        <location evidence="1">Cytoplasm</location>
    </subcellularLocation>
</comment>
<dbReference type="Pfam" id="PF00359">
    <property type="entry name" value="PTS_EIIA_2"/>
    <property type="match status" value="1"/>
</dbReference>
<dbReference type="Proteomes" id="UP000269198">
    <property type="component" value="Unassembled WGS sequence"/>
</dbReference>
<dbReference type="GO" id="GO:0009401">
    <property type="term" value="P:phosphoenolpyruvate-dependent sugar phosphotransferase system"/>
    <property type="evidence" value="ECO:0007669"/>
    <property type="project" value="UniProtKB-KW"/>
</dbReference>
<dbReference type="OrthoDB" id="1634238at2"/>
<comment type="caution">
    <text evidence="12">The sequence shown here is derived from an EMBL/GenBank/DDBJ whole genome shotgun (WGS) entry which is preliminary data.</text>
</comment>
<evidence type="ECO:0000256" key="8">
    <source>
        <dbReference type="ARBA" id="ARBA00037387"/>
    </source>
</evidence>
<dbReference type="PANTHER" id="PTHR36203:SF1">
    <property type="entry name" value="ASCORBATE-SPECIFIC PTS SYSTEM EIIA COMPONENT"/>
    <property type="match status" value="1"/>
</dbReference>
<reference evidence="12 13" key="1">
    <citation type="submission" date="2018-11" db="EMBL/GenBank/DDBJ databases">
        <title>The genome draft of YIM 96095.</title>
        <authorList>
            <person name="Tang S.-K."/>
            <person name="Chunyu W.-X."/>
            <person name="Feng Y.-Z."/>
        </authorList>
    </citation>
    <scope>NUCLEOTIDE SEQUENCE [LARGE SCALE GENOMIC DNA]</scope>
    <source>
        <strain evidence="12 13">YIM 96095</strain>
    </source>
</reference>
<evidence type="ECO:0000256" key="7">
    <source>
        <dbReference type="ARBA" id="ARBA00022777"/>
    </source>
</evidence>
<gene>
    <name evidence="12" type="ORF">EFW17_23400</name>
</gene>
<dbReference type="SUPFAM" id="SSF55804">
    <property type="entry name" value="Phoshotransferase/anion transport protein"/>
    <property type="match status" value="1"/>
</dbReference>
<protein>
    <recommendedName>
        <fullName evidence="9">Ascorbate-specific PTS system EIIA component</fullName>
    </recommendedName>
    <alternativeName>
        <fullName evidence="10">Ascorbate-specific phosphotransferase enzyme IIA component</fullName>
    </alternativeName>
</protein>
<feature type="domain" description="PTS EIIA type-2" evidence="11">
    <location>
        <begin position="8"/>
        <end position="151"/>
    </location>
</feature>